<dbReference type="EMBL" id="JAJAUY010000057">
    <property type="protein sequence ID" value="MCB5180915.1"/>
    <property type="molecule type" value="Genomic_DNA"/>
</dbReference>
<feature type="region of interest" description="Disordered" evidence="1">
    <location>
        <begin position="1"/>
        <end position="27"/>
    </location>
</feature>
<feature type="compositionally biased region" description="Low complexity" evidence="1">
    <location>
        <begin position="1"/>
        <end position="19"/>
    </location>
</feature>
<evidence type="ECO:0000313" key="2">
    <source>
        <dbReference type="EMBL" id="MCB5180915.1"/>
    </source>
</evidence>
<accession>A0ABS8B8H3</accession>
<gene>
    <name evidence="2" type="ORF">LG632_16170</name>
</gene>
<organism evidence="2 3">
    <name type="scientific">Streptomyces antimicrobicus</name>
    <dbReference type="NCBI Taxonomy" id="2883108"/>
    <lineage>
        <taxon>Bacteria</taxon>
        <taxon>Bacillati</taxon>
        <taxon>Actinomycetota</taxon>
        <taxon>Actinomycetes</taxon>
        <taxon>Kitasatosporales</taxon>
        <taxon>Streptomycetaceae</taxon>
        <taxon>Streptomyces</taxon>
    </lineage>
</organism>
<name>A0ABS8B8H3_9ACTN</name>
<protein>
    <submittedName>
        <fullName evidence="2">DUF5133 domain-containing protein</fullName>
    </submittedName>
</protein>
<keyword evidence="3" id="KW-1185">Reference proteome</keyword>
<dbReference type="InterPro" id="IPR033457">
    <property type="entry name" value="DUF5133"/>
</dbReference>
<dbReference type="RefSeq" id="WP_226727995.1">
    <property type="nucleotide sequence ID" value="NZ_JAJAUY010000057.1"/>
</dbReference>
<dbReference type="Proteomes" id="UP001199054">
    <property type="component" value="Unassembled WGS sequence"/>
</dbReference>
<reference evidence="2 3" key="1">
    <citation type="submission" date="2021-10" db="EMBL/GenBank/DDBJ databases">
        <title>Streptomyces sp. strain SMC 277, a novel streptomycete isolated from soil.</title>
        <authorList>
            <person name="Chanama M."/>
        </authorList>
    </citation>
    <scope>NUCLEOTIDE SEQUENCE [LARGE SCALE GENOMIC DNA]</scope>
    <source>
        <strain evidence="2 3">SMC 277</strain>
    </source>
</reference>
<proteinExistence type="predicted"/>
<sequence length="186" mass="18903">MTQPAAADGTGPAPDPAGDPVREPDRTITRTGEGHVVAMAVGMVMALTGAPARTARAIVSATAATAGLSVPEVAHTLVSRGLPVTGRVGRALRQSVRLARSAPAGAPVPVLRLAPDRGYTAKVLDRFLACHAAAAADPADEGAQRALDDAAYTLCVLMARRTPKEAVRAARRYLAVSAAAVSSPTP</sequence>
<evidence type="ECO:0000256" key="1">
    <source>
        <dbReference type="SAM" id="MobiDB-lite"/>
    </source>
</evidence>
<dbReference type="Pfam" id="PF17196">
    <property type="entry name" value="DUF5133"/>
    <property type="match status" value="1"/>
</dbReference>
<comment type="caution">
    <text evidence="2">The sequence shown here is derived from an EMBL/GenBank/DDBJ whole genome shotgun (WGS) entry which is preliminary data.</text>
</comment>
<evidence type="ECO:0000313" key="3">
    <source>
        <dbReference type="Proteomes" id="UP001199054"/>
    </source>
</evidence>